<evidence type="ECO:0000256" key="8">
    <source>
        <dbReference type="SAM" id="SignalP"/>
    </source>
</evidence>
<evidence type="ECO:0000313" key="9">
    <source>
        <dbReference type="Proteomes" id="UP000186698"/>
    </source>
</evidence>
<feature type="signal peptide" evidence="8">
    <location>
        <begin position="1"/>
        <end position="21"/>
    </location>
</feature>
<dbReference type="Pfam" id="PF00230">
    <property type="entry name" value="MIP"/>
    <property type="match status" value="1"/>
</dbReference>
<dbReference type="PaxDb" id="8355-A0A1L8HJU2"/>
<dbReference type="KEGG" id="xla:100037151"/>
<reference evidence="10 11" key="1">
    <citation type="submission" date="2022-04" db="UniProtKB">
        <authorList>
            <consortium name="RefSeq"/>
        </authorList>
    </citation>
    <scope>IDENTIFICATION</scope>
    <source>
        <strain evidence="10 11">J_2021</strain>
        <tissue evidence="10 11">Erythrocytes</tissue>
    </source>
</reference>
<keyword evidence="8" id="KW-0732">Signal</keyword>
<dbReference type="PRINTS" id="PR00783">
    <property type="entry name" value="MINTRINSICP"/>
</dbReference>
<evidence type="ECO:0000256" key="6">
    <source>
        <dbReference type="PIRNR" id="PIRNR017529"/>
    </source>
</evidence>
<keyword evidence="3 6" id="KW-0812">Transmembrane</keyword>
<dbReference type="PANTHER" id="PTHR21191">
    <property type="entry name" value="AQUAPORIN"/>
    <property type="match status" value="1"/>
</dbReference>
<dbReference type="PIRSF" id="PIRSF017529">
    <property type="entry name" value="Aquaporin_11/12"/>
    <property type="match status" value="1"/>
</dbReference>
<evidence type="ECO:0000256" key="5">
    <source>
        <dbReference type="ARBA" id="ARBA00023136"/>
    </source>
</evidence>
<dbReference type="PANTHER" id="PTHR21191:SF7">
    <property type="entry name" value="AQUAPORIN-11"/>
    <property type="match status" value="1"/>
</dbReference>
<evidence type="ECO:0000313" key="10">
    <source>
        <dbReference type="RefSeq" id="XP_018103356.1"/>
    </source>
</evidence>
<dbReference type="GO" id="GO:0016020">
    <property type="term" value="C:membrane"/>
    <property type="evidence" value="ECO:0007669"/>
    <property type="project" value="UniProtKB-SubCell"/>
</dbReference>
<gene>
    <name evidence="10 11 12" type="primary">aqp11.L</name>
</gene>
<dbReference type="Xenbase" id="XB-GENE-865131">
    <property type="gene designation" value="aqp11.L"/>
</dbReference>
<dbReference type="SUPFAM" id="SSF81338">
    <property type="entry name" value="Aquaporin-like"/>
    <property type="match status" value="1"/>
</dbReference>
<proteinExistence type="inferred from homology"/>
<dbReference type="GO" id="GO:0015267">
    <property type="term" value="F:channel activity"/>
    <property type="evidence" value="ECO:0000318"/>
    <property type="project" value="GO_Central"/>
</dbReference>
<dbReference type="AlphaFoldDB" id="A0A1L8HJU2"/>
<dbReference type="CTD" id="100037151"/>
<comment type="similarity">
    <text evidence="2">Belongs to the MIP/aquaporin (TC 1.A.8) family. AQP11/AQP12 subfamily.</text>
</comment>
<feature type="chain" id="PRO_5044562471" description="Aquaporin" evidence="8">
    <location>
        <begin position="22"/>
        <end position="269"/>
    </location>
</feature>
<sequence length="269" mass="29163">MDPALWGSAVLVAGIVLQCEALRAVSGKLLRDGLPRELVLELISTFQLCCCVREQALLGWEGALSPHLGLTLTFLLCLLHGLTARAVCNPSGSLERYVRGQEGALRSCLRLCAQFLGAWMSRLSMPSYWLLGLSPLHSPRASLCLRSPLHVTLLPGAGVEMLCSLGMFCLLQQLPRLPPPLRIHSAALAITGLVWLGGSLTGAVFNPALAYSLLFHCEGNTFPEYVFVYWLGPVVGMLLSVLLCDTSVPVLERKTRKENITTGSPKKTN</sequence>
<dbReference type="GeneID" id="100037151"/>
<comment type="caution">
    <text evidence="6">Lacks conserved residue(s) required for the propagation of feature annotation.</text>
</comment>
<keyword evidence="7" id="KW-0813">Transport</keyword>
<feature type="transmembrane region" description="Helical" evidence="6">
    <location>
        <begin position="183"/>
        <end position="205"/>
    </location>
</feature>
<dbReference type="RefSeq" id="XP_018103356.1">
    <property type="nucleotide sequence ID" value="XM_018247867.2"/>
</dbReference>
<dbReference type="InterPro" id="IPR016697">
    <property type="entry name" value="Aquaporin_11/12"/>
</dbReference>
<evidence type="ECO:0000256" key="3">
    <source>
        <dbReference type="ARBA" id="ARBA00022692"/>
    </source>
</evidence>
<dbReference type="Bgee" id="100037151">
    <property type="expression patterns" value="Expressed in liver and 19 other cell types or tissues"/>
</dbReference>
<dbReference type="Proteomes" id="UP000186698">
    <property type="component" value="Chromosome 2L"/>
</dbReference>
<protein>
    <recommendedName>
        <fullName evidence="6">Aquaporin</fullName>
    </recommendedName>
</protein>
<dbReference type="AGR" id="Xenbase:XB-GENE-865131"/>
<evidence type="ECO:0000256" key="1">
    <source>
        <dbReference type="ARBA" id="ARBA00004141"/>
    </source>
</evidence>
<evidence type="ECO:0000256" key="4">
    <source>
        <dbReference type="ARBA" id="ARBA00022989"/>
    </source>
</evidence>
<dbReference type="RefSeq" id="XP_018103357.1">
    <property type="nucleotide sequence ID" value="XM_018247868.2"/>
</dbReference>
<dbReference type="InterPro" id="IPR023271">
    <property type="entry name" value="Aquaporin-like"/>
</dbReference>
<dbReference type="InterPro" id="IPR051883">
    <property type="entry name" value="AQP11/12_channel"/>
</dbReference>
<name>A0A1L8HJU2_XENLA</name>
<keyword evidence="4 6" id="KW-1133">Transmembrane helix</keyword>
<dbReference type="Gene3D" id="1.20.1080.10">
    <property type="entry name" value="Glycerol uptake facilitator protein"/>
    <property type="match status" value="1"/>
</dbReference>
<keyword evidence="9" id="KW-1185">Reference proteome</keyword>
<comment type="subcellular location">
    <subcellularLocation>
        <location evidence="1">Membrane</location>
        <topology evidence="1">Multi-pass membrane protein</topology>
    </subcellularLocation>
</comment>
<dbReference type="STRING" id="8355.A0A1L8HJU2"/>
<dbReference type="GO" id="GO:0005737">
    <property type="term" value="C:cytoplasm"/>
    <property type="evidence" value="ECO:0000318"/>
    <property type="project" value="GO_Central"/>
</dbReference>
<evidence type="ECO:0000256" key="7">
    <source>
        <dbReference type="RuleBase" id="RU000477"/>
    </source>
</evidence>
<evidence type="ECO:0000313" key="12">
    <source>
        <dbReference type="Xenbase" id="XB-GENE-865131"/>
    </source>
</evidence>
<evidence type="ECO:0000313" key="11">
    <source>
        <dbReference type="RefSeq" id="XP_018103357.1"/>
    </source>
</evidence>
<dbReference type="OrthoDB" id="9894770at2759"/>
<accession>A0A1L8HJU2</accession>
<keyword evidence="5 6" id="KW-0472">Membrane</keyword>
<dbReference type="InterPro" id="IPR000425">
    <property type="entry name" value="MIP"/>
</dbReference>
<dbReference type="OMA" id="IGWMASA"/>
<evidence type="ECO:0000256" key="2">
    <source>
        <dbReference type="ARBA" id="ARBA00005900"/>
    </source>
</evidence>
<organism evidence="11">
    <name type="scientific">Xenopus laevis</name>
    <name type="common">African clawed frog</name>
    <dbReference type="NCBI Taxonomy" id="8355"/>
    <lineage>
        <taxon>Eukaryota</taxon>
        <taxon>Metazoa</taxon>
        <taxon>Chordata</taxon>
        <taxon>Craniata</taxon>
        <taxon>Vertebrata</taxon>
        <taxon>Euteleostomi</taxon>
        <taxon>Amphibia</taxon>
        <taxon>Batrachia</taxon>
        <taxon>Anura</taxon>
        <taxon>Pipoidea</taxon>
        <taxon>Pipidae</taxon>
        <taxon>Xenopodinae</taxon>
        <taxon>Xenopus</taxon>
        <taxon>Xenopus</taxon>
    </lineage>
</organism>
<feature type="transmembrane region" description="Helical" evidence="6">
    <location>
        <begin position="225"/>
        <end position="244"/>
    </location>
</feature>